<evidence type="ECO:0000313" key="4">
    <source>
        <dbReference type="Proteomes" id="UP000575241"/>
    </source>
</evidence>
<keyword evidence="4" id="KW-1185">Reference proteome</keyword>
<protein>
    <submittedName>
        <fullName evidence="3">Glycine/D-amino acid oxidase-like deaminating enzyme</fullName>
    </submittedName>
</protein>
<dbReference type="Proteomes" id="UP000575241">
    <property type="component" value="Unassembled WGS sequence"/>
</dbReference>
<gene>
    <name evidence="3" type="ORF">HNP52_002942</name>
</gene>
<evidence type="ECO:0000259" key="2">
    <source>
        <dbReference type="Pfam" id="PF01266"/>
    </source>
</evidence>
<dbReference type="PANTHER" id="PTHR13847:SF201">
    <property type="entry name" value="PUTATIBE OXIDOREDUCTASE"/>
    <property type="match status" value="1"/>
</dbReference>
<dbReference type="GO" id="GO:0005737">
    <property type="term" value="C:cytoplasm"/>
    <property type="evidence" value="ECO:0007669"/>
    <property type="project" value="TreeGrafter"/>
</dbReference>
<evidence type="ECO:0000256" key="1">
    <source>
        <dbReference type="ARBA" id="ARBA00023002"/>
    </source>
</evidence>
<dbReference type="RefSeq" id="WP_184168389.1">
    <property type="nucleotide sequence ID" value="NZ_JACHLN010000003.1"/>
</dbReference>
<sequence length="375" mass="39613">MIVGAGVMGAMLAQKLSAEGHDVVLLDRRAPARGATAASTALVLWAADLPLSLFARQVGAETAARAWRRVHRALGGLAERIEMLGLDCRWQKRPELYLPGNLLDADGLAAETDARVAAGLPSALLDPGTVAGRFALPPTPAIVSEGCFGVDPVALTLGMLGAAIDNGARLAINCDVIGLDERSDGIAVRCDGDVCIQAERVILATGYEPAGWYLPSAFKIQSSYAIATAPGTAPSWREKAMLWQAGDPYLYARGSADDRIIIGGEDEQIVEAEARDRLLAIKRGLLEAKGARLLGLDSLSADRAWTARFCTSPDGLPAIGKAANSERVWLAYGYGGNGITFAALAAELLDATITGNPDEDARLFDPYRFDRRSVG</sequence>
<reference evidence="3 4" key="1">
    <citation type="submission" date="2020-08" db="EMBL/GenBank/DDBJ databases">
        <title>Functional genomics of gut bacteria from endangered species of beetles.</title>
        <authorList>
            <person name="Carlos-Shanley C."/>
        </authorList>
    </citation>
    <scope>NUCLEOTIDE SEQUENCE [LARGE SCALE GENOMIC DNA]</scope>
    <source>
        <strain evidence="3 4">S00224</strain>
    </source>
</reference>
<organism evidence="3 4">
    <name type="scientific">Sphingomonas kyeonggiensis</name>
    <dbReference type="NCBI Taxonomy" id="1268553"/>
    <lineage>
        <taxon>Bacteria</taxon>
        <taxon>Pseudomonadati</taxon>
        <taxon>Pseudomonadota</taxon>
        <taxon>Alphaproteobacteria</taxon>
        <taxon>Sphingomonadales</taxon>
        <taxon>Sphingomonadaceae</taxon>
        <taxon>Sphingomonas</taxon>
    </lineage>
</organism>
<dbReference type="Pfam" id="PF01266">
    <property type="entry name" value="DAO"/>
    <property type="match status" value="1"/>
</dbReference>
<keyword evidence="1" id="KW-0560">Oxidoreductase</keyword>
<dbReference type="InterPro" id="IPR006076">
    <property type="entry name" value="FAD-dep_OxRdtase"/>
</dbReference>
<name>A0A7W7K3R0_9SPHN</name>
<proteinExistence type="predicted"/>
<dbReference type="EMBL" id="JACHLN010000003">
    <property type="protein sequence ID" value="MBB4839850.1"/>
    <property type="molecule type" value="Genomic_DNA"/>
</dbReference>
<comment type="caution">
    <text evidence="3">The sequence shown here is derived from an EMBL/GenBank/DDBJ whole genome shotgun (WGS) entry which is preliminary data.</text>
</comment>
<dbReference type="Gene3D" id="3.30.9.10">
    <property type="entry name" value="D-Amino Acid Oxidase, subunit A, domain 2"/>
    <property type="match status" value="1"/>
</dbReference>
<dbReference type="SUPFAM" id="SSF51905">
    <property type="entry name" value="FAD/NAD(P)-binding domain"/>
    <property type="match status" value="1"/>
</dbReference>
<evidence type="ECO:0000313" key="3">
    <source>
        <dbReference type="EMBL" id="MBB4839850.1"/>
    </source>
</evidence>
<feature type="domain" description="FAD dependent oxidoreductase" evidence="2">
    <location>
        <begin position="2"/>
        <end position="349"/>
    </location>
</feature>
<dbReference type="PANTHER" id="PTHR13847">
    <property type="entry name" value="SARCOSINE DEHYDROGENASE-RELATED"/>
    <property type="match status" value="1"/>
</dbReference>
<dbReference type="InterPro" id="IPR036188">
    <property type="entry name" value="FAD/NAD-bd_sf"/>
</dbReference>
<accession>A0A7W7K3R0</accession>
<dbReference type="Gene3D" id="3.50.50.60">
    <property type="entry name" value="FAD/NAD(P)-binding domain"/>
    <property type="match status" value="1"/>
</dbReference>
<dbReference type="AlphaFoldDB" id="A0A7W7K3R0"/>
<dbReference type="GO" id="GO:0016491">
    <property type="term" value="F:oxidoreductase activity"/>
    <property type="evidence" value="ECO:0007669"/>
    <property type="project" value="UniProtKB-KW"/>
</dbReference>